<dbReference type="PANTHER" id="PTHR23092:SF15">
    <property type="entry name" value="INACTIVE NON-CANONICAL POLY(A) RNA POLYMERASE PROTEIN TRF4-2-RELATED"/>
    <property type="match status" value="1"/>
</dbReference>
<dbReference type="AlphaFoldDB" id="A0A2V2VVJ7"/>
<dbReference type="EMBL" id="PRFA01000007">
    <property type="protein sequence ID" value="PWV00291.1"/>
    <property type="molecule type" value="Genomic_DNA"/>
</dbReference>
<dbReference type="GO" id="GO:1990817">
    <property type="term" value="F:poly(A) RNA polymerase activity"/>
    <property type="evidence" value="ECO:0007669"/>
    <property type="project" value="InterPro"/>
</dbReference>
<dbReference type="Gene3D" id="1.10.1410.10">
    <property type="match status" value="1"/>
</dbReference>
<dbReference type="VEuPathDB" id="TriTrypDB:TcCLB.506631.30"/>
<dbReference type="PANTHER" id="PTHR23092">
    <property type="entry name" value="POLY(A) RNA POLYMERASE"/>
    <property type="match status" value="1"/>
</dbReference>
<accession>A0A2V2VVJ7</accession>
<dbReference type="VEuPathDB" id="TriTrypDB:ECC02_005689"/>
<dbReference type="VEuPathDB" id="TriTrypDB:TCDM_04742"/>
<dbReference type="GO" id="GO:0043634">
    <property type="term" value="P:polyadenylation-dependent ncRNA catabolic process"/>
    <property type="evidence" value="ECO:0007669"/>
    <property type="project" value="TreeGrafter"/>
</dbReference>
<dbReference type="GO" id="GO:0031499">
    <property type="term" value="C:TRAMP complex"/>
    <property type="evidence" value="ECO:0007669"/>
    <property type="project" value="TreeGrafter"/>
</dbReference>
<sequence length="446" mass="49807">MKGAGERSFLSHFLRASGHGGAVDDVYLLLLTATRRLTRDLRDLVFRAGMSPARREACDKLVEGLKDVIKEVAAVPEDRVVGATVELKTLHVFSHGSFVIGTALYDSAVDITLVKQVHPSIDYFLRRNVGNNGAQKLTQIKGLLRASIANTEASILLPYPSCYSLALPLMQEQDLLISIRDVFVGRLGLQIKQNAAFCSNNARTLRLISPANHIDVNVTVDRTEAVEASTVLQELLNACKSARPVIIFMKVILKQFNVQSSQLTPHVLTLMVVAFYKFCSYVSPLFSFNYYPHTRETVEPGYLLFSFLSFFSPLPRGQFDPTQMSLVPIHPHGVVYETNEGDHLSQLGKNVGGIYWRVMEPTKRGDNAAASCVLIDKCRDLFERILVVLLHHYTGVVFTCPVFVDDAHAQIVGAEEVPKTEKIPIDNHLISLLLRDWWLKKQSEFV</sequence>
<dbReference type="VEuPathDB" id="TriTrypDB:BCY84_18968"/>
<organism evidence="1 2">
    <name type="scientific">Trypanosoma cruzi</name>
    <dbReference type="NCBI Taxonomy" id="5693"/>
    <lineage>
        <taxon>Eukaryota</taxon>
        <taxon>Discoba</taxon>
        <taxon>Euglenozoa</taxon>
        <taxon>Kinetoplastea</taxon>
        <taxon>Metakinetoplastina</taxon>
        <taxon>Trypanosomatida</taxon>
        <taxon>Trypanosomatidae</taxon>
        <taxon>Trypanosoma</taxon>
        <taxon>Schizotrypanum</taxon>
    </lineage>
</organism>
<dbReference type="VEuPathDB" id="TriTrypDB:TcG_02840"/>
<dbReference type="VEuPathDB" id="TriTrypDB:TcCLB.506559.30"/>
<protein>
    <recommendedName>
        <fullName evidence="3">Nucleolar protein 6</fullName>
    </recommendedName>
</protein>
<evidence type="ECO:0000313" key="1">
    <source>
        <dbReference type="EMBL" id="PWV00291.1"/>
    </source>
</evidence>
<dbReference type="GO" id="GO:0003729">
    <property type="term" value="F:mRNA binding"/>
    <property type="evidence" value="ECO:0007669"/>
    <property type="project" value="TreeGrafter"/>
</dbReference>
<dbReference type="VEuPathDB" id="TriTrypDB:TCSYLVIO_003891"/>
<dbReference type="Proteomes" id="UP000246121">
    <property type="component" value="Unassembled WGS sequence"/>
</dbReference>
<dbReference type="VEuPathDB" id="TriTrypDB:TcCL_ESM07710"/>
<proteinExistence type="predicted"/>
<dbReference type="GO" id="GO:0031123">
    <property type="term" value="P:RNA 3'-end processing"/>
    <property type="evidence" value="ECO:0007669"/>
    <property type="project" value="TreeGrafter"/>
</dbReference>
<evidence type="ECO:0008006" key="3">
    <source>
        <dbReference type="Google" id="ProtNLM"/>
    </source>
</evidence>
<dbReference type="InterPro" id="IPR045862">
    <property type="entry name" value="Trf4-like"/>
</dbReference>
<dbReference type="VEuPathDB" id="TriTrypDB:Tc_MARK_422"/>
<dbReference type="VEuPathDB" id="TriTrypDB:C4B63_7g106"/>
<dbReference type="GO" id="GO:0005730">
    <property type="term" value="C:nucleolus"/>
    <property type="evidence" value="ECO:0007669"/>
    <property type="project" value="TreeGrafter"/>
</dbReference>
<dbReference type="SUPFAM" id="SSF81631">
    <property type="entry name" value="PAP/OAS1 substrate-binding domain"/>
    <property type="match status" value="1"/>
</dbReference>
<comment type="caution">
    <text evidence="1">The sequence shown here is derived from an EMBL/GenBank/DDBJ whole genome shotgun (WGS) entry which is preliminary data.</text>
</comment>
<name>A0A2V2VVJ7_TRYCR</name>
<reference evidence="1 2" key="1">
    <citation type="journal article" date="2018" name="Microb. Genom.">
        <title>Expanding an expanded genome: long-read sequencing of Trypanosoma cruzi.</title>
        <authorList>
            <person name="Berna L."/>
            <person name="Rodriguez M."/>
            <person name="Chiribao M.L."/>
            <person name="Parodi-Talice A."/>
            <person name="Pita S."/>
            <person name="Rijo G."/>
            <person name="Alvarez-Valin F."/>
            <person name="Robello C."/>
        </authorList>
    </citation>
    <scope>NUCLEOTIDE SEQUENCE [LARGE SCALE GENOMIC DNA]</scope>
    <source>
        <strain evidence="1 2">Dm28c</strain>
    </source>
</reference>
<evidence type="ECO:0000313" key="2">
    <source>
        <dbReference type="Proteomes" id="UP000246121"/>
    </source>
</evidence>
<dbReference type="VEuPathDB" id="TriTrypDB:C3747_130g24"/>
<dbReference type="VEuPathDB" id="TriTrypDB:TcBrA4_0123280"/>
<gene>
    <name evidence="1" type="ORF">C4B63_7g106</name>
</gene>